<evidence type="ECO:0000313" key="3">
    <source>
        <dbReference type="Proteomes" id="UP000561181"/>
    </source>
</evidence>
<dbReference type="EMBL" id="JABCRE010000002">
    <property type="protein sequence ID" value="NMW31789.1"/>
    <property type="molecule type" value="Genomic_DNA"/>
</dbReference>
<dbReference type="Gene3D" id="2.40.10.220">
    <property type="entry name" value="predicted glycosyltransferase like domains"/>
    <property type="match status" value="1"/>
</dbReference>
<feature type="domain" description="PilZ" evidence="1">
    <location>
        <begin position="101"/>
        <end position="184"/>
    </location>
</feature>
<accession>A0A848QLS4</accession>
<gene>
    <name evidence="2" type="ORF">HKD42_06930</name>
</gene>
<reference evidence="2 3" key="1">
    <citation type="submission" date="2020-04" db="EMBL/GenBank/DDBJ databases">
        <authorList>
            <person name="Liu A."/>
        </authorList>
    </citation>
    <scope>NUCLEOTIDE SEQUENCE [LARGE SCALE GENOMIC DNA]</scope>
    <source>
        <strain evidence="2 3">RZ02</strain>
    </source>
</reference>
<protein>
    <submittedName>
        <fullName evidence="2">PilZ domain-containing protein</fullName>
    </submittedName>
</protein>
<comment type="caution">
    <text evidence="2">The sequence shown here is derived from an EMBL/GenBank/DDBJ whole genome shotgun (WGS) entry which is preliminary data.</text>
</comment>
<keyword evidence="3" id="KW-1185">Reference proteome</keyword>
<dbReference type="SUPFAM" id="SSF141371">
    <property type="entry name" value="PilZ domain-like"/>
    <property type="match status" value="2"/>
</dbReference>
<dbReference type="AlphaFoldDB" id="A0A848QLS4"/>
<dbReference type="Pfam" id="PF07238">
    <property type="entry name" value="PilZ"/>
    <property type="match status" value="2"/>
</dbReference>
<dbReference type="InterPro" id="IPR009875">
    <property type="entry name" value="PilZ_domain"/>
</dbReference>
<evidence type="ECO:0000259" key="1">
    <source>
        <dbReference type="Pfam" id="PF07238"/>
    </source>
</evidence>
<sequence length="195" mass="21819">MRKSGASSPYPDQRKQKRFISLFRPCCVEYQGQSYLAVVKNISSGGAQFCTELPLSVGDEITYYWDSRHRFSGRVVWHRDDNVGVRNHETCDDISALQPTRSVRVPCEILATMWIDGQPTSCLVSNISLRGLCAFGVDGLEKGKLVTVVIGNFVFQSAIVRWSQYGLLGLAFAAPMRLEELQELLKANREPKALS</sequence>
<dbReference type="GO" id="GO:0035438">
    <property type="term" value="F:cyclic-di-GMP binding"/>
    <property type="evidence" value="ECO:0007669"/>
    <property type="project" value="InterPro"/>
</dbReference>
<evidence type="ECO:0000313" key="2">
    <source>
        <dbReference type="EMBL" id="NMW31789.1"/>
    </source>
</evidence>
<dbReference type="Proteomes" id="UP000561181">
    <property type="component" value="Unassembled WGS sequence"/>
</dbReference>
<proteinExistence type="predicted"/>
<organism evidence="2 3">
    <name type="scientific">Pontixanthobacter rizhaonensis</name>
    <dbReference type="NCBI Taxonomy" id="2730337"/>
    <lineage>
        <taxon>Bacteria</taxon>
        <taxon>Pseudomonadati</taxon>
        <taxon>Pseudomonadota</taxon>
        <taxon>Alphaproteobacteria</taxon>
        <taxon>Sphingomonadales</taxon>
        <taxon>Erythrobacteraceae</taxon>
        <taxon>Pontixanthobacter</taxon>
    </lineage>
</organism>
<name>A0A848QLS4_9SPHN</name>
<feature type="domain" description="PilZ" evidence="1">
    <location>
        <begin position="12"/>
        <end position="86"/>
    </location>
</feature>